<comment type="caution">
    <text evidence="5">The sequence shown here is derived from an EMBL/GenBank/DDBJ whole genome shotgun (WGS) entry which is preliminary data.</text>
</comment>
<evidence type="ECO:0000259" key="4">
    <source>
        <dbReference type="Pfam" id="PF13458"/>
    </source>
</evidence>
<evidence type="ECO:0000256" key="1">
    <source>
        <dbReference type="ARBA" id="ARBA00010062"/>
    </source>
</evidence>
<dbReference type="Gene3D" id="3.40.50.2300">
    <property type="match status" value="2"/>
</dbReference>
<comment type="similarity">
    <text evidence="1">Belongs to the leucine-binding protein family.</text>
</comment>
<dbReference type="EMBL" id="VXPY01000026">
    <property type="protein sequence ID" value="MYD89536.1"/>
    <property type="molecule type" value="Genomic_DNA"/>
</dbReference>
<dbReference type="InterPro" id="IPR051010">
    <property type="entry name" value="BCAA_transport"/>
</dbReference>
<dbReference type="CDD" id="cd06342">
    <property type="entry name" value="PBP1_ABC_LIVBP-like"/>
    <property type="match status" value="1"/>
</dbReference>
<dbReference type="PROSITE" id="PS51257">
    <property type="entry name" value="PROKAR_LIPOPROTEIN"/>
    <property type="match status" value="1"/>
</dbReference>
<sequence>MRRSIFLLLTALLVGALGAACTLPTDSDGQAMTCTDTLGCVEVAADEPVTVVAMHVLSGPVSFFGQDSTGGIEIAIDDYGDLLGHEINLIFEDSQCNAEGGQTAAQKAAANAAVVGVLGTSCSSAATAALPIISEAGLSMISSANTSPTLTEADPAKGGVWQPGYYRTAHNDLFQGRLAGEFAYHQLGARTAATIHDGSPYADSLQQVMADVFTELGGRITYQGAVNVGDTEMLPILTEIATDPPDVLFYPIFQPEVNFVTDQIQGVSGLEDTILMAADAAFSSDIMANTGESILGLYLTSPLVVGDKYEELLAKWDAKYGGLPPSAFHGHSYDATMMLLQTIESVAQDDGSGNLLIGKQAIRDALSAISGFSGITGNLSCSDTGDCATGEALGVYQINDMEAWPPEIVLPE</sequence>
<protein>
    <submittedName>
        <fullName evidence="5">ABC transporter substrate-binding protein</fullName>
    </submittedName>
</protein>
<name>A0A6B1DRN8_9CHLR</name>
<dbReference type="SUPFAM" id="SSF53822">
    <property type="entry name" value="Periplasmic binding protein-like I"/>
    <property type="match status" value="1"/>
</dbReference>
<keyword evidence="2 3" id="KW-0732">Signal</keyword>
<evidence type="ECO:0000256" key="2">
    <source>
        <dbReference type="ARBA" id="ARBA00022729"/>
    </source>
</evidence>
<feature type="chain" id="PRO_5025329632" evidence="3">
    <location>
        <begin position="20"/>
        <end position="412"/>
    </location>
</feature>
<evidence type="ECO:0000313" key="5">
    <source>
        <dbReference type="EMBL" id="MYD89536.1"/>
    </source>
</evidence>
<feature type="signal peptide" evidence="3">
    <location>
        <begin position="1"/>
        <end position="19"/>
    </location>
</feature>
<dbReference type="PANTHER" id="PTHR30483">
    <property type="entry name" value="LEUCINE-SPECIFIC-BINDING PROTEIN"/>
    <property type="match status" value="1"/>
</dbReference>
<evidence type="ECO:0000256" key="3">
    <source>
        <dbReference type="SAM" id="SignalP"/>
    </source>
</evidence>
<reference evidence="5" key="1">
    <citation type="submission" date="2019-09" db="EMBL/GenBank/DDBJ databases">
        <title>Characterisation of the sponge microbiome using genome-centric metagenomics.</title>
        <authorList>
            <person name="Engelberts J.P."/>
            <person name="Robbins S.J."/>
            <person name="De Goeij J.M."/>
            <person name="Aranda M."/>
            <person name="Bell S.C."/>
            <person name="Webster N.S."/>
        </authorList>
    </citation>
    <scope>NUCLEOTIDE SEQUENCE</scope>
    <source>
        <strain evidence="5">SB0662_bin_9</strain>
    </source>
</reference>
<gene>
    <name evidence="5" type="ORF">F4Y08_04225</name>
</gene>
<feature type="domain" description="Leucine-binding protein" evidence="4">
    <location>
        <begin position="48"/>
        <end position="382"/>
    </location>
</feature>
<dbReference type="AlphaFoldDB" id="A0A6B1DRN8"/>
<dbReference type="PANTHER" id="PTHR30483:SF6">
    <property type="entry name" value="PERIPLASMIC BINDING PROTEIN OF ABC TRANSPORTER FOR NATURAL AMINO ACIDS"/>
    <property type="match status" value="1"/>
</dbReference>
<organism evidence="5">
    <name type="scientific">Caldilineaceae bacterium SB0662_bin_9</name>
    <dbReference type="NCBI Taxonomy" id="2605258"/>
    <lineage>
        <taxon>Bacteria</taxon>
        <taxon>Bacillati</taxon>
        <taxon>Chloroflexota</taxon>
        <taxon>Caldilineae</taxon>
        <taxon>Caldilineales</taxon>
        <taxon>Caldilineaceae</taxon>
    </lineage>
</organism>
<accession>A0A6B1DRN8</accession>
<dbReference type="InterPro" id="IPR028081">
    <property type="entry name" value="Leu-bd"/>
</dbReference>
<dbReference type="Pfam" id="PF13458">
    <property type="entry name" value="Peripla_BP_6"/>
    <property type="match status" value="1"/>
</dbReference>
<proteinExistence type="inferred from homology"/>
<dbReference type="InterPro" id="IPR028082">
    <property type="entry name" value="Peripla_BP_I"/>
</dbReference>